<evidence type="ECO:0000256" key="1">
    <source>
        <dbReference type="ARBA" id="ARBA00001946"/>
    </source>
</evidence>
<feature type="transmembrane region" description="Helical" evidence="19">
    <location>
        <begin position="30"/>
        <end position="51"/>
    </location>
</feature>
<comment type="pathway">
    <text evidence="3 19">Cofactor biosynthesis; adenosylcobalamin biosynthesis; adenosylcobalamin from cob(II)yrinate a,c-diamide: step 7/7.</text>
</comment>
<gene>
    <name evidence="19" type="primary">cobS</name>
    <name evidence="20" type="ORF">C9I47_2544</name>
</gene>
<dbReference type="PANTHER" id="PTHR34148:SF1">
    <property type="entry name" value="ADENOSYLCOBINAMIDE-GDP RIBAZOLETRANSFERASE"/>
    <property type="match status" value="1"/>
</dbReference>
<accession>A0A2U9T6N5</accession>
<keyword evidence="12 19" id="KW-1133">Transmembrane helix</keyword>
<feature type="transmembrane region" description="Helical" evidence="19">
    <location>
        <begin position="176"/>
        <end position="206"/>
    </location>
</feature>
<dbReference type="GO" id="GO:0008818">
    <property type="term" value="F:cobalamin 5'-phosphate synthase activity"/>
    <property type="evidence" value="ECO:0007669"/>
    <property type="project" value="UniProtKB-UniRule"/>
</dbReference>
<organism evidence="20 21">
    <name type="scientific">Marilutibacter maris</name>
    <dbReference type="NCBI Taxonomy" id="1605891"/>
    <lineage>
        <taxon>Bacteria</taxon>
        <taxon>Pseudomonadati</taxon>
        <taxon>Pseudomonadota</taxon>
        <taxon>Gammaproteobacteria</taxon>
        <taxon>Lysobacterales</taxon>
        <taxon>Lysobacteraceae</taxon>
        <taxon>Marilutibacter</taxon>
    </lineage>
</organism>
<comment type="similarity">
    <text evidence="4 19">Belongs to the CobS family.</text>
</comment>
<evidence type="ECO:0000256" key="3">
    <source>
        <dbReference type="ARBA" id="ARBA00004663"/>
    </source>
</evidence>
<dbReference type="EC" id="2.7.8.26" evidence="5 19"/>
<dbReference type="AlphaFoldDB" id="A0A2U9T6N5"/>
<evidence type="ECO:0000256" key="4">
    <source>
        <dbReference type="ARBA" id="ARBA00010561"/>
    </source>
</evidence>
<dbReference type="NCBIfam" id="NF001278">
    <property type="entry name" value="PRK00235.1-5"/>
    <property type="match status" value="1"/>
</dbReference>
<keyword evidence="8 19" id="KW-0169">Cobalamin biosynthesis</keyword>
<name>A0A2U9T6N5_9GAMM</name>
<keyword evidence="11 19" id="KW-0460">Magnesium</keyword>
<evidence type="ECO:0000313" key="20">
    <source>
        <dbReference type="EMBL" id="AWV08221.1"/>
    </source>
</evidence>
<evidence type="ECO:0000256" key="14">
    <source>
        <dbReference type="ARBA" id="ARBA00025228"/>
    </source>
</evidence>
<comment type="catalytic activity">
    <reaction evidence="17 19">
        <text>alpha-ribazole + adenosylcob(III)inamide-GDP = adenosylcob(III)alamin + GMP + H(+)</text>
        <dbReference type="Rhea" id="RHEA:16049"/>
        <dbReference type="ChEBI" id="CHEBI:10329"/>
        <dbReference type="ChEBI" id="CHEBI:15378"/>
        <dbReference type="ChEBI" id="CHEBI:18408"/>
        <dbReference type="ChEBI" id="CHEBI:58115"/>
        <dbReference type="ChEBI" id="CHEBI:60487"/>
        <dbReference type="EC" id="2.7.8.26"/>
    </reaction>
</comment>
<dbReference type="Proteomes" id="UP000249447">
    <property type="component" value="Chromosome"/>
</dbReference>
<dbReference type="GO" id="GO:0051073">
    <property type="term" value="F:adenosylcobinamide-GDP ribazoletransferase activity"/>
    <property type="evidence" value="ECO:0007669"/>
    <property type="project" value="UniProtKB-UniRule"/>
</dbReference>
<evidence type="ECO:0000256" key="17">
    <source>
        <dbReference type="ARBA" id="ARBA00048623"/>
    </source>
</evidence>
<feature type="transmembrane region" description="Helical" evidence="19">
    <location>
        <begin position="136"/>
        <end position="156"/>
    </location>
</feature>
<comment type="function">
    <text evidence="14 19">Joins adenosylcobinamide-GDP and alpha-ribazole to generate adenosylcobalamin (Ado-cobalamin). Also synthesizes adenosylcobalamin 5'-phosphate from adenosylcobinamide-GDP and alpha-ribazole 5'-phosphate.</text>
</comment>
<evidence type="ECO:0000256" key="19">
    <source>
        <dbReference type="HAMAP-Rule" id="MF_00719"/>
    </source>
</evidence>
<keyword evidence="10 19" id="KW-0812">Transmembrane</keyword>
<dbReference type="NCBIfam" id="TIGR00317">
    <property type="entry name" value="cobS"/>
    <property type="match status" value="1"/>
</dbReference>
<keyword evidence="7 19" id="KW-1003">Cell membrane</keyword>
<evidence type="ECO:0000256" key="13">
    <source>
        <dbReference type="ARBA" id="ARBA00023136"/>
    </source>
</evidence>
<dbReference type="HAMAP" id="MF_00719">
    <property type="entry name" value="CobS"/>
    <property type="match status" value="1"/>
</dbReference>
<dbReference type="KEGG" id="lmb:C9I47_2544"/>
<evidence type="ECO:0000256" key="6">
    <source>
        <dbReference type="ARBA" id="ARBA00015850"/>
    </source>
</evidence>
<evidence type="ECO:0000256" key="5">
    <source>
        <dbReference type="ARBA" id="ARBA00013200"/>
    </source>
</evidence>
<dbReference type="GO" id="GO:0005886">
    <property type="term" value="C:plasma membrane"/>
    <property type="evidence" value="ECO:0007669"/>
    <property type="project" value="UniProtKB-SubCell"/>
</dbReference>
<evidence type="ECO:0000256" key="12">
    <source>
        <dbReference type="ARBA" id="ARBA00022989"/>
    </source>
</evidence>
<reference evidence="20 21" key="1">
    <citation type="submission" date="2018-05" db="EMBL/GenBank/DDBJ databases">
        <title>The complete genome of Lysobacter maris HZ9B, a marine bacterium antagonistic against terrestrial plant pathogens.</title>
        <authorList>
            <person name="Zhang X.-Q."/>
        </authorList>
    </citation>
    <scope>NUCLEOTIDE SEQUENCE [LARGE SCALE GENOMIC DNA]</scope>
    <source>
        <strain evidence="20 21">HZ9B</strain>
    </source>
</reference>
<dbReference type="UniPathway" id="UPA00148">
    <property type="reaction ID" value="UER00238"/>
</dbReference>
<evidence type="ECO:0000256" key="16">
    <source>
        <dbReference type="ARBA" id="ARBA00032853"/>
    </source>
</evidence>
<dbReference type="RefSeq" id="WP_111267265.1">
    <property type="nucleotide sequence ID" value="NZ_CP029843.1"/>
</dbReference>
<dbReference type="OrthoDB" id="9794626at2"/>
<protein>
    <recommendedName>
        <fullName evidence="6 19">Adenosylcobinamide-GDP ribazoletransferase</fullName>
        <ecNumber evidence="5 19">2.7.8.26</ecNumber>
    </recommendedName>
    <alternativeName>
        <fullName evidence="16 19">Cobalamin synthase</fullName>
    </alternativeName>
    <alternativeName>
        <fullName evidence="15 19">Cobalamin-5'-phosphate synthase</fullName>
    </alternativeName>
</protein>
<comment type="catalytic activity">
    <reaction evidence="18 19">
        <text>alpha-ribazole 5'-phosphate + adenosylcob(III)inamide-GDP = adenosylcob(III)alamin 5'-phosphate + GMP + H(+)</text>
        <dbReference type="Rhea" id="RHEA:23560"/>
        <dbReference type="ChEBI" id="CHEBI:15378"/>
        <dbReference type="ChEBI" id="CHEBI:57918"/>
        <dbReference type="ChEBI" id="CHEBI:58115"/>
        <dbReference type="ChEBI" id="CHEBI:60487"/>
        <dbReference type="ChEBI" id="CHEBI:60493"/>
        <dbReference type="EC" id="2.7.8.26"/>
    </reaction>
</comment>
<proteinExistence type="inferred from homology"/>
<dbReference type="PANTHER" id="PTHR34148">
    <property type="entry name" value="ADENOSYLCOBINAMIDE-GDP RIBAZOLETRANSFERASE"/>
    <property type="match status" value="1"/>
</dbReference>
<feature type="transmembrane region" description="Helical" evidence="19">
    <location>
        <begin position="58"/>
        <end position="77"/>
    </location>
</feature>
<evidence type="ECO:0000313" key="21">
    <source>
        <dbReference type="Proteomes" id="UP000249447"/>
    </source>
</evidence>
<evidence type="ECO:0000256" key="18">
    <source>
        <dbReference type="ARBA" id="ARBA00049504"/>
    </source>
</evidence>
<evidence type="ECO:0000256" key="9">
    <source>
        <dbReference type="ARBA" id="ARBA00022679"/>
    </source>
</evidence>
<evidence type="ECO:0000256" key="2">
    <source>
        <dbReference type="ARBA" id="ARBA00004651"/>
    </source>
</evidence>
<sequence length="245" mass="24638">MSGLLVAIGFLTRIPVPVAAFERAGAQARSLPWYPLAGALIAALLAVLAALVPAKSPVLAAALVLAAWVLLTGALHLDGLADSADAWIGGLGDRDRTLAIMKDPRCGPAGVTALALALLLKFAALATLLAGGDRAWLLAPVLARAVLALAFVGTPYVRANGMGSALVEAARIPVAIALLLTLASAAAFAVAGGIAVLAAALVFLLWRRACLRRLGGMTGDTCGALAELTETAVLVALAWSAAAMP</sequence>
<evidence type="ECO:0000256" key="8">
    <source>
        <dbReference type="ARBA" id="ARBA00022573"/>
    </source>
</evidence>
<keyword evidence="21" id="KW-1185">Reference proteome</keyword>
<feature type="transmembrane region" description="Helical" evidence="19">
    <location>
        <begin position="109"/>
        <end position="129"/>
    </location>
</feature>
<keyword evidence="13 19" id="KW-0472">Membrane</keyword>
<evidence type="ECO:0000256" key="7">
    <source>
        <dbReference type="ARBA" id="ARBA00022475"/>
    </source>
</evidence>
<evidence type="ECO:0000256" key="15">
    <source>
        <dbReference type="ARBA" id="ARBA00032605"/>
    </source>
</evidence>
<evidence type="ECO:0000256" key="11">
    <source>
        <dbReference type="ARBA" id="ARBA00022842"/>
    </source>
</evidence>
<dbReference type="EMBL" id="CP029843">
    <property type="protein sequence ID" value="AWV08221.1"/>
    <property type="molecule type" value="Genomic_DNA"/>
</dbReference>
<dbReference type="InterPro" id="IPR003805">
    <property type="entry name" value="CobS"/>
</dbReference>
<evidence type="ECO:0000256" key="10">
    <source>
        <dbReference type="ARBA" id="ARBA00022692"/>
    </source>
</evidence>
<comment type="subcellular location">
    <subcellularLocation>
        <location evidence="2 19">Cell membrane</location>
        <topology evidence="2 19">Multi-pass membrane protein</topology>
    </subcellularLocation>
</comment>
<dbReference type="GO" id="GO:0009236">
    <property type="term" value="P:cobalamin biosynthetic process"/>
    <property type="evidence" value="ECO:0007669"/>
    <property type="project" value="UniProtKB-UniRule"/>
</dbReference>
<dbReference type="Pfam" id="PF02654">
    <property type="entry name" value="CobS"/>
    <property type="match status" value="1"/>
</dbReference>
<keyword evidence="9 19" id="KW-0808">Transferase</keyword>
<comment type="cofactor">
    <cofactor evidence="1 19">
        <name>Mg(2+)</name>
        <dbReference type="ChEBI" id="CHEBI:18420"/>
    </cofactor>
</comment>